<feature type="binding site" evidence="2">
    <location>
        <position position="23"/>
    </location>
    <ligand>
        <name>Zn(2+)</name>
        <dbReference type="ChEBI" id="CHEBI:29105"/>
    </ligand>
</feature>
<dbReference type="KEGG" id="kcr:Kcr_1338"/>
<dbReference type="PANTHER" id="PTHR40704">
    <property type="entry name" value="TRANSCRIPTION ELONGATION FACTOR SPT4"/>
    <property type="match status" value="1"/>
</dbReference>
<evidence type="ECO:0000256" key="1">
    <source>
        <dbReference type="ARBA" id="ARBA00023163"/>
    </source>
</evidence>
<dbReference type="HAMAP" id="MF_00949">
    <property type="entry name" value="Spt4_arch"/>
    <property type="match status" value="1"/>
</dbReference>
<gene>
    <name evidence="2" type="primary">spt4</name>
    <name evidence="4" type="ordered locus">Kcr_1338</name>
</gene>
<dbReference type="eggNOG" id="arCOG04077">
    <property type="taxonomic scope" value="Archaea"/>
</dbReference>
<keyword evidence="2" id="KW-0805">Transcription regulation</keyword>
<name>B1L6K5_KORCO</name>
<dbReference type="EMBL" id="CP000968">
    <property type="protein sequence ID" value="ACB08084.1"/>
    <property type="molecule type" value="Genomic_DNA"/>
</dbReference>
<comment type="similarity">
    <text evidence="2">Belongs to the archaeal Spt4 family.</text>
</comment>
<comment type="subunit">
    <text evidence="2">Heterodimer composed of Spt4 and Spt5.</text>
</comment>
<evidence type="ECO:0000313" key="4">
    <source>
        <dbReference type="EMBL" id="ACB08084.1"/>
    </source>
</evidence>
<comment type="function">
    <text evidence="2">Stimulates transcription elongation.</text>
</comment>
<protein>
    <recommendedName>
        <fullName evidence="2">Transcription elongation factor Spt4</fullName>
    </recommendedName>
</protein>
<keyword evidence="2" id="KW-0479">Metal-binding</keyword>
<dbReference type="InterPro" id="IPR038589">
    <property type="entry name" value="Spt4_dom_sf"/>
</dbReference>
<dbReference type="InterPro" id="IPR022800">
    <property type="entry name" value="Spt4/RpoE2_Znf"/>
</dbReference>
<keyword evidence="4" id="KW-0240">DNA-directed RNA polymerase</keyword>
<dbReference type="HOGENOM" id="CLU_199467_0_0_2"/>
<reference evidence="4 5" key="1">
    <citation type="journal article" date="2008" name="Proc. Natl. Acad. Sci. U.S.A.">
        <title>A korarchaeal genome reveals new insights into the evolution of the Archaea.</title>
        <authorList>
            <person name="Elkins J.G."/>
            <person name="Podar M."/>
            <person name="Graham D.E."/>
            <person name="Makarova K.S."/>
            <person name="Wolf Y."/>
            <person name="Randau L."/>
            <person name="Hedlund B.P."/>
            <person name="Brochier-Armanet C."/>
            <person name="Kunin V."/>
            <person name="Anderson I."/>
            <person name="Lapidus A."/>
            <person name="Goltsman E."/>
            <person name="Barry K."/>
            <person name="Koonin E.V."/>
            <person name="Hugenholtz P."/>
            <person name="Kyrpides N."/>
            <person name="Wanner G."/>
            <person name="Richardson P."/>
            <person name="Keller M."/>
            <person name="Stetter K.O."/>
        </authorList>
    </citation>
    <scope>NUCLEOTIDE SEQUENCE [LARGE SCALE GENOMIC DNA]</scope>
    <source>
        <strain evidence="5">OPF8</strain>
    </source>
</reference>
<dbReference type="EnsemblBacteria" id="ACB08084">
    <property type="protein sequence ID" value="ACB08084"/>
    <property type="gene ID" value="Kcr_1338"/>
</dbReference>
<feature type="binding site" evidence="2">
    <location>
        <position position="20"/>
    </location>
    <ligand>
        <name>Zn(2+)</name>
        <dbReference type="ChEBI" id="CHEBI:29105"/>
    </ligand>
</feature>
<dbReference type="SUPFAM" id="SSF63393">
    <property type="entry name" value="RNA polymerase subunits"/>
    <property type="match status" value="1"/>
</dbReference>
<dbReference type="GO" id="GO:0000428">
    <property type="term" value="C:DNA-directed RNA polymerase complex"/>
    <property type="evidence" value="ECO:0007669"/>
    <property type="project" value="UniProtKB-KW"/>
</dbReference>
<evidence type="ECO:0000259" key="3">
    <source>
        <dbReference type="SMART" id="SM01389"/>
    </source>
</evidence>
<dbReference type="InterPro" id="IPR007178">
    <property type="entry name" value="Spt4_arch"/>
</dbReference>
<dbReference type="Proteomes" id="UP000001686">
    <property type="component" value="Chromosome"/>
</dbReference>
<evidence type="ECO:0000313" key="5">
    <source>
        <dbReference type="Proteomes" id="UP000001686"/>
    </source>
</evidence>
<dbReference type="GO" id="GO:0006355">
    <property type="term" value="P:regulation of DNA-templated transcription"/>
    <property type="evidence" value="ECO:0007669"/>
    <property type="project" value="UniProtKB-UniRule"/>
</dbReference>
<dbReference type="Pfam" id="PF06093">
    <property type="entry name" value="Spt4"/>
    <property type="match status" value="1"/>
</dbReference>
<dbReference type="Gene3D" id="2.20.28.90">
    <property type="match status" value="1"/>
</dbReference>
<keyword evidence="5" id="KW-1185">Reference proteome</keyword>
<feature type="domain" description="Spt4/RpoE2 zinc finger" evidence="3">
    <location>
        <begin position="3"/>
        <end position="63"/>
    </location>
</feature>
<sequence length="63" mass="7159">MRYKACRNCRAICEDKEEVCPICGSNDFTYNWEGIVAIVDPFKSQVAKILGHEKAGIYALKVY</sequence>
<accession>B1L6K5</accession>
<organism evidence="4 5">
    <name type="scientific">Korarchaeum cryptofilum (strain OPF8)</name>
    <dbReference type="NCBI Taxonomy" id="374847"/>
    <lineage>
        <taxon>Archaea</taxon>
        <taxon>Thermoproteota</taxon>
        <taxon>Candidatus Korarchaeia</taxon>
        <taxon>Candidatus Korarchaeales</taxon>
        <taxon>Candidatus Korarchaeaceae</taxon>
        <taxon>Candidatus Korarchaeum</taxon>
    </lineage>
</organism>
<dbReference type="OrthoDB" id="275101at2157"/>
<dbReference type="RefSeq" id="WP_012309981.1">
    <property type="nucleotide sequence ID" value="NC_010482.1"/>
</dbReference>
<keyword evidence="2" id="KW-0862">Zinc</keyword>
<dbReference type="GO" id="GO:0008270">
    <property type="term" value="F:zinc ion binding"/>
    <property type="evidence" value="ECO:0007669"/>
    <property type="project" value="UniProtKB-UniRule"/>
</dbReference>
<feature type="binding site" evidence="2">
    <location>
        <position position="6"/>
    </location>
    <ligand>
        <name>Zn(2+)</name>
        <dbReference type="ChEBI" id="CHEBI:29105"/>
    </ligand>
</feature>
<feature type="binding site" evidence="2">
    <location>
        <position position="9"/>
    </location>
    <ligand>
        <name>Zn(2+)</name>
        <dbReference type="ChEBI" id="CHEBI:29105"/>
    </ligand>
</feature>
<evidence type="ECO:0000256" key="2">
    <source>
        <dbReference type="HAMAP-Rule" id="MF_00949"/>
    </source>
</evidence>
<dbReference type="PhylomeDB" id="B1L6K5"/>
<dbReference type="AlphaFoldDB" id="B1L6K5"/>
<dbReference type="InterPro" id="IPR029040">
    <property type="entry name" value="RPABC4/Spt4"/>
</dbReference>
<dbReference type="PANTHER" id="PTHR40704:SF1">
    <property type="entry name" value="TRANSCRIPTION ELONGATION FACTOR SPT4"/>
    <property type="match status" value="1"/>
</dbReference>
<dbReference type="SMART" id="SM01389">
    <property type="entry name" value="Spt4"/>
    <property type="match status" value="1"/>
</dbReference>
<keyword evidence="1 2" id="KW-0804">Transcription</keyword>
<dbReference type="InParanoid" id="B1L6K5"/>
<proteinExistence type="inferred from homology"/>
<dbReference type="GeneID" id="6094615"/>
<dbReference type="STRING" id="374847.Kcr_1338"/>
<dbReference type="NCBIfam" id="NF041664">
    <property type="entry name" value="RNAP_arch_Epp"/>
    <property type="match status" value="1"/>
</dbReference>